<feature type="domain" description="PAS" evidence="3">
    <location>
        <begin position="148"/>
        <end position="178"/>
    </location>
</feature>
<dbReference type="GO" id="GO:0007165">
    <property type="term" value="P:signal transduction"/>
    <property type="evidence" value="ECO:0007669"/>
    <property type="project" value="UniProtKB-KW"/>
</dbReference>
<feature type="domain" description="Methyl-accepting transducer" evidence="2">
    <location>
        <begin position="366"/>
        <end position="574"/>
    </location>
</feature>
<dbReference type="EMBL" id="BANB01000050">
    <property type="protein sequence ID" value="GAN76079.1"/>
    <property type="molecule type" value="Genomic_DNA"/>
</dbReference>
<dbReference type="SMART" id="SM00091">
    <property type="entry name" value="PAS"/>
    <property type="match status" value="3"/>
</dbReference>
<gene>
    <name evidence="5" type="ORF">Asru_0050_03</name>
</gene>
<dbReference type="SUPFAM" id="SSF58104">
    <property type="entry name" value="Methyl-accepting chemotaxis protein (MCP) signaling domain"/>
    <property type="match status" value="1"/>
</dbReference>
<dbReference type="InterPro" id="IPR000014">
    <property type="entry name" value="PAS"/>
</dbReference>
<dbReference type="Gene3D" id="1.10.287.950">
    <property type="entry name" value="Methyl-accepting chemotaxis protein"/>
    <property type="match status" value="1"/>
</dbReference>
<dbReference type="GO" id="GO:0016020">
    <property type="term" value="C:membrane"/>
    <property type="evidence" value="ECO:0007669"/>
    <property type="project" value="InterPro"/>
</dbReference>
<evidence type="ECO:0000313" key="6">
    <source>
        <dbReference type="Proteomes" id="UP000032680"/>
    </source>
</evidence>
<dbReference type="Gene3D" id="3.30.450.20">
    <property type="entry name" value="PAS domain"/>
    <property type="match status" value="3"/>
</dbReference>
<comment type="caution">
    <text evidence="5">The sequence shown here is derived from an EMBL/GenBank/DDBJ whole genome shotgun (WGS) entry which is preliminary data.</text>
</comment>
<dbReference type="PROSITE" id="PS50112">
    <property type="entry name" value="PAS"/>
    <property type="match status" value="3"/>
</dbReference>
<dbReference type="PROSITE" id="PS50113">
    <property type="entry name" value="PAC"/>
    <property type="match status" value="3"/>
</dbReference>
<dbReference type="Pfam" id="PF08447">
    <property type="entry name" value="PAS_3"/>
    <property type="match status" value="3"/>
</dbReference>
<dbReference type="PANTHER" id="PTHR24422:SF10">
    <property type="entry name" value="CHEMOTAXIS PROTEIN METHYLTRANSFERASE 2"/>
    <property type="match status" value="1"/>
</dbReference>
<feature type="domain" description="PAC" evidence="4">
    <location>
        <begin position="207"/>
        <end position="259"/>
    </location>
</feature>
<feature type="domain" description="PAS" evidence="3">
    <location>
        <begin position="26"/>
        <end position="68"/>
    </location>
</feature>
<keyword evidence="1" id="KW-0807">Transducer</keyword>
<proteinExistence type="predicted"/>
<evidence type="ECO:0000259" key="4">
    <source>
        <dbReference type="PROSITE" id="PS50113"/>
    </source>
</evidence>
<dbReference type="NCBIfam" id="TIGR00229">
    <property type="entry name" value="sensory_box"/>
    <property type="match status" value="3"/>
</dbReference>
<dbReference type="RefSeq" id="WP_199445508.1">
    <property type="nucleotide sequence ID" value="NZ_BANB01000050.1"/>
</dbReference>
<dbReference type="SMART" id="SM00086">
    <property type="entry name" value="PAC"/>
    <property type="match status" value="3"/>
</dbReference>
<dbReference type="SUPFAM" id="SSF55785">
    <property type="entry name" value="PYP-like sensor domain (PAS domain)"/>
    <property type="match status" value="2"/>
</dbReference>
<name>A0A0D6P5B6_9PROT</name>
<dbReference type="AlphaFoldDB" id="A0A0D6P5B6"/>
<dbReference type="CDD" id="cd00130">
    <property type="entry name" value="PAS"/>
    <property type="match status" value="3"/>
</dbReference>
<dbReference type="InterPro" id="IPR013655">
    <property type="entry name" value="PAS_fold_3"/>
</dbReference>
<feature type="domain" description="PAS" evidence="3">
    <location>
        <begin position="270"/>
        <end position="300"/>
    </location>
</feature>
<evidence type="ECO:0000313" key="5">
    <source>
        <dbReference type="EMBL" id="GAN76079.1"/>
    </source>
</evidence>
<keyword evidence="6" id="KW-1185">Reference proteome</keyword>
<organism evidence="5 6">
    <name type="scientific">Acidisphaera rubrifaciens HS-AP3</name>
    <dbReference type="NCBI Taxonomy" id="1231350"/>
    <lineage>
        <taxon>Bacteria</taxon>
        <taxon>Pseudomonadati</taxon>
        <taxon>Pseudomonadota</taxon>
        <taxon>Alphaproteobacteria</taxon>
        <taxon>Acetobacterales</taxon>
        <taxon>Acetobacteraceae</taxon>
        <taxon>Acidisphaera</taxon>
    </lineage>
</organism>
<accession>A0A0D6P5B6</accession>
<protein>
    <submittedName>
        <fullName evidence="5">Methyl-accepting chemotaxis sensory transducer</fullName>
    </submittedName>
</protein>
<dbReference type="PANTHER" id="PTHR24422">
    <property type="entry name" value="CHEMOTAXIS PROTEIN METHYLTRANSFERASE"/>
    <property type="match status" value="1"/>
</dbReference>
<dbReference type="InterPro" id="IPR001610">
    <property type="entry name" value="PAC"/>
</dbReference>
<dbReference type="InterPro" id="IPR004089">
    <property type="entry name" value="MCPsignal_dom"/>
</dbReference>
<dbReference type="Proteomes" id="UP000032680">
    <property type="component" value="Unassembled WGS sequence"/>
</dbReference>
<dbReference type="SMART" id="SM00283">
    <property type="entry name" value="MA"/>
    <property type="match status" value="1"/>
</dbReference>
<evidence type="ECO:0000256" key="1">
    <source>
        <dbReference type="PROSITE-ProRule" id="PRU00284"/>
    </source>
</evidence>
<dbReference type="InterPro" id="IPR035965">
    <property type="entry name" value="PAS-like_dom_sf"/>
</dbReference>
<reference evidence="5 6" key="1">
    <citation type="submission" date="2012-11" db="EMBL/GenBank/DDBJ databases">
        <title>Whole genome sequence of Acidisphaera rubrifaciens HS-AP3.</title>
        <authorList>
            <person name="Azuma Y."/>
            <person name="Higashiura N."/>
            <person name="Hirakawa H."/>
            <person name="Matsushita K."/>
        </authorList>
    </citation>
    <scope>NUCLEOTIDE SEQUENCE [LARGE SCALE GENOMIC DNA]</scope>
    <source>
        <strain evidence="5 6">HS-AP3</strain>
    </source>
</reference>
<dbReference type="InterPro" id="IPR050903">
    <property type="entry name" value="Bact_Chemotaxis_MeTrfase"/>
</dbReference>
<dbReference type="PROSITE" id="PS50111">
    <property type="entry name" value="CHEMOTAXIS_TRANSDUC_2"/>
    <property type="match status" value="1"/>
</dbReference>
<dbReference type="InterPro" id="IPR000700">
    <property type="entry name" value="PAS-assoc_C"/>
</dbReference>
<feature type="domain" description="PAC" evidence="4">
    <location>
        <begin position="85"/>
        <end position="137"/>
    </location>
</feature>
<feature type="domain" description="PAC" evidence="4">
    <location>
        <begin position="329"/>
        <end position="381"/>
    </location>
</feature>
<evidence type="ECO:0000259" key="3">
    <source>
        <dbReference type="PROSITE" id="PS50112"/>
    </source>
</evidence>
<sequence>MIRLKGGARRRAERAKLAALDRSLGVVEFDPDGNILTANDNFLKLTGYALAEIKGRHHRLFVAPEERDGAAYAAFWDSLRRGEYQSAEYRRLTKAGQTIWIRATYNPVIGRGGRPVSIVKYAIDITAQKRHDADVAGQTAAINQSQAVIEFDLDGNILTANQNFLDAMGYALEEIRGRHHGMFVTPAERDGAAYRAFWAALRRGEHQTAEYKRLGKGGREVWIHATYTPVRDLDGVLCKVVKYATDISARKRHDADLAGQVAAIGRAQAVIEFDLTGRILGANENMLRTMGYTLAEIQGRHHSMFVDPAEARGPDYEAFWEKLRRGEYHASTYRRIGRDGRTVWLQATYNPILDLDDRPYKVVKYATDITQRVTSQRRAIASAEHVFGNVNAIASAVQQMTASVEEISSNMTRSEAFVDGIHRQISGADKTTLRLSDAAQAMTGVTQLIQQIASQTTLLSLNATIESARAGEAGRGFAVVASEVKSLAQQTATAIERIAREIQSVQTASGEVIAIFGEIAQAIGTVRESVGSVAGAVVEQSAVIRTIAEKMQSAAAEASEITMSFDDEGTRAAA</sequence>
<dbReference type="Pfam" id="PF00015">
    <property type="entry name" value="MCPsignal"/>
    <property type="match status" value="1"/>
</dbReference>
<evidence type="ECO:0000259" key="2">
    <source>
        <dbReference type="PROSITE" id="PS50111"/>
    </source>
</evidence>